<organism evidence="1 2">
    <name type="scientific">Candidatus Accumulibacter cognatus</name>
    <dbReference type="NCBI Taxonomy" id="2954383"/>
    <lineage>
        <taxon>Bacteria</taxon>
        <taxon>Pseudomonadati</taxon>
        <taxon>Pseudomonadota</taxon>
        <taxon>Betaproteobacteria</taxon>
        <taxon>Candidatus Accumulibacter</taxon>
    </lineage>
</organism>
<comment type="caution">
    <text evidence="1">The sequence shown here is derived from an EMBL/GenBank/DDBJ whole genome shotgun (WGS) entry which is preliminary data.</text>
</comment>
<dbReference type="AlphaFoldDB" id="A0A080MI77"/>
<sequence>MKLVINLLLSSLIVATIFGWRVLFRQRAAFIVDGGRDFPPNDAGNRWVSHTSPFCLELRR</sequence>
<protein>
    <submittedName>
        <fullName evidence="1">Uncharacterized protein</fullName>
    </submittedName>
</protein>
<keyword evidence="2" id="KW-1185">Reference proteome</keyword>
<dbReference type="RefSeq" id="WP_034948516.1">
    <property type="nucleotide sequence ID" value="NZ_JDST02000040.1"/>
</dbReference>
<gene>
    <name evidence="1" type="ORF">AW06_001962</name>
</gene>
<dbReference type="Proteomes" id="UP000021315">
    <property type="component" value="Unassembled WGS sequence"/>
</dbReference>
<reference evidence="1" key="1">
    <citation type="submission" date="2014-02" db="EMBL/GenBank/DDBJ databases">
        <title>Expanding our view of genomic diversity in Candidatus Accumulibacter clades.</title>
        <authorList>
            <person name="Skennerton C.T."/>
            <person name="Barr J.J."/>
            <person name="Slater F.R."/>
            <person name="Bond P.L."/>
            <person name="Tyson G.W."/>
        </authorList>
    </citation>
    <scope>NUCLEOTIDE SEQUENCE [LARGE SCALE GENOMIC DNA]</scope>
</reference>
<accession>A0A080MI77</accession>
<name>A0A080MI77_9PROT</name>
<evidence type="ECO:0000313" key="2">
    <source>
        <dbReference type="Proteomes" id="UP000021315"/>
    </source>
</evidence>
<dbReference type="STRING" id="1453999.AW06_001962"/>
<proteinExistence type="predicted"/>
<evidence type="ECO:0000313" key="1">
    <source>
        <dbReference type="EMBL" id="KFB76964.1"/>
    </source>
</evidence>
<dbReference type="EMBL" id="JDST02000040">
    <property type="protein sequence ID" value="KFB76964.1"/>
    <property type="molecule type" value="Genomic_DNA"/>
</dbReference>